<comment type="caution">
    <text evidence="1">The sequence shown here is derived from an EMBL/GenBank/DDBJ whole genome shotgun (WGS) entry which is preliminary data.</text>
</comment>
<organism evidence="1 2">
    <name type="scientific">Candidatus Pseudoramibacter fermentans</name>
    <dbReference type="NCBI Taxonomy" id="2594427"/>
    <lineage>
        <taxon>Bacteria</taxon>
        <taxon>Bacillati</taxon>
        <taxon>Bacillota</taxon>
        <taxon>Clostridia</taxon>
        <taxon>Eubacteriales</taxon>
        <taxon>Eubacteriaceae</taxon>
        <taxon>Pseudoramibacter</taxon>
    </lineage>
</organism>
<dbReference type="AlphaFoldDB" id="A0A6L5GS28"/>
<dbReference type="PANTHER" id="PTHR18901:SF38">
    <property type="entry name" value="PSEUDOURIDINE-5'-PHOSPHATASE"/>
    <property type="match status" value="1"/>
</dbReference>
<name>A0A6L5GS28_9FIRM</name>
<dbReference type="SUPFAM" id="SSF56784">
    <property type="entry name" value="HAD-like"/>
    <property type="match status" value="1"/>
</dbReference>
<sequence length="251" mass="28004">MVQTDIGPVCLSDAEFAEYALKSALSKTPAPFSGVIFDMDGVIFDSEREVLSAWQAVAAKHQIPNIEEVIVACLGTNFQATRKTFDDYYGADFPFDQYEDEMREIFYRRYDENHGLPLKKGVKGLLLDLKSRDVPVALATSTREEVVRRELKDADIIDYFDALICGDMVKRSKPAPDIFLKAAEAISIAPTDGFVIEDSYNGIRAAHAAALRPIMVPDLKAPDEEMKAKTEVILPDLDVVRTYFDAIDVKL</sequence>
<proteinExistence type="predicted"/>
<dbReference type="EMBL" id="VOGB01000004">
    <property type="protein sequence ID" value="MQM73045.1"/>
    <property type="molecule type" value="Genomic_DNA"/>
</dbReference>
<keyword evidence="2" id="KW-1185">Reference proteome</keyword>
<dbReference type="InterPro" id="IPR006439">
    <property type="entry name" value="HAD-SF_hydro_IA"/>
</dbReference>
<dbReference type="Gene3D" id="3.40.50.1000">
    <property type="entry name" value="HAD superfamily/HAD-like"/>
    <property type="match status" value="1"/>
</dbReference>
<dbReference type="InterPro" id="IPR023214">
    <property type="entry name" value="HAD_sf"/>
</dbReference>
<dbReference type="InterPro" id="IPR023198">
    <property type="entry name" value="PGP-like_dom2"/>
</dbReference>
<evidence type="ECO:0000313" key="1">
    <source>
        <dbReference type="EMBL" id="MQM73045.1"/>
    </source>
</evidence>
<dbReference type="InterPro" id="IPR036412">
    <property type="entry name" value="HAD-like_sf"/>
</dbReference>
<dbReference type="Proteomes" id="UP000473648">
    <property type="component" value="Unassembled WGS sequence"/>
</dbReference>
<reference evidence="1" key="1">
    <citation type="journal article" date="2020" name="Appl. Environ. Microbiol.">
        <title>Medium-Chain Fatty Acid Synthesis by 'Candidatus Weimeria bifida' gen. nov., sp. nov., and 'Candidatus Pseudoramibacter fermentans' sp. nov.</title>
        <authorList>
            <person name="Scarborough M.J."/>
            <person name="Myers K.S."/>
            <person name="Donohue T.J."/>
            <person name="Noguera D.R."/>
        </authorList>
    </citation>
    <scope>NUCLEOTIDE SEQUENCE</scope>
    <source>
        <strain evidence="1">EUB1.1</strain>
    </source>
</reference>
<evidence type="ECO:0000313" key="2">
    <source>
        <dbReference type="Proteomes" id="UP000473648"/>
    </source>
</evidence>
<dbReference type="SFLD" id="SFLDS00003">
    <property type="entry name" value="Haloacid_Dehalogenase"/>
    <property type="match status" value="1"/>
</dbReference>
<accession>A0A6L5GS28</accession>
<gene>
    <name evidence="1" type="ORF">FRC53_06430</name>
</gene>
<dbReference type="Pfam" id="PF13419">
    <property type="entry name" value="HAD_2"/>
    <property type="match status" value="1"/>
</dbReference>
<dbReference type="Gene3D" id="1.10.150.240">
    <property type="entry name" value="Putative phosphatase, domain 2"/>
    <property type="match status" value="1"/>
</dbReference>
<dbReference type="InterPro" id="IPR041492">
    <property type="entry name" value="HAD_2"/>
</dbReference>
<dbReference type="SFLD" id="SFLDG01129">
    <property type="entry name" value="C1.5:_HAD__Beta-PGM__Phosphata"/>
    <property type="match status" value="1"/>
</dbReference>
<dbReference type="PANTHER" id="PTHR18901">
    <property type="entry name" value="2-DEOXYGLUCOSE-6-PHOSPHATE PHOSPHATASE 2"/>
    <property type="match status" value="1"/>
</dbReference>
<protein>
    <submittedName>
        <fullName evidence="1">HAD family phosphatase</fullName>
    </submittedName>
</protein>
<dbReference type="NCBIfam" id="TIGR01509">
    <property type="entry name" value="HAD-SF-IA-v3"/>
    <property type="match status" value="1"/>
</dbReference>
<dbReference type="SFLD" id="SFLDG01135">
    <property type="entry name" value="C1.5.6:_HAD__Beta-PGM__Phospha"/>
    <property type="match status" value="1"/>
</dbReference>